<proteinExistence type="predicted"/>
<gene>
    <name evidence="2" type="ORF">PROH_05715</name>
</gene>
<reference evidence="2" key="1">
    <citation type="submission" date="2012-04" db="EMBL/GenBank/DDBJ databases">
        <authorList>
            <person name="Borisov I.G."/>
            <person name="Ivanikova N.V."/>
            <person name="Pinevich A.V."/>
        </authorList>
    </citation>
    <scope>NUCLEOTIDE SEQUENCE</scope>
    <source>
        <strain evidence="2">CALU 1027</strain>
    </source>
</reference>
<feature type="coiled-coil region" evidence="1">
    <location>
        <begin position="70"/>
        <end position="97"/>
    </location>
</feature>
<sequence length="103" mass="11532">MDQDMMLTLHDRASLGEVLSDLEMEQLEAWYAETDAQECLNFGITSQEQESVAALRSRLQIQIDTVLSQIMTSLEQIKAITAENNNLRQEVSSLQAMIAINSA</sequence>
<dbReference type="EMBL" id="AJTX02000003">
    <property type="protein sequence ID" value="KKJ00863.1"/>
    <property type="molecule type" value="Genomic_DNA"/>
</dbReference>
<evidence type="ECO:0000313" key="3">
    <source>
        <dbReference type="Proteomes" id="UP000034681"/>
    </source>
</evidence>
<evidence type="ECO:0000313" key="2">
    <source>
        <dbReference type="EMBL" id="KKJ00863.1"/>
    </source>
</evidence>
<dbReference type="AlphaFoldDB" id="A0A0M2Q0N9"/>
<keyword evidence="1" id="KW-0175">Coiled coil</keyword>
<comment type="caution">
    <text evidence="2">The sequence shown here is derived from an EMBL/GenBank/DDBJ whole genome shotgun (WGS) entry which is preliminary data.</text>
</comment>
<dbReference type="Proteomes" id="UP000034681">
    <property type="component" value="Unassembled WGS sequence"/>
</dbReference>
<accession>A0A0M2Q0N9</accession>
<protein>
    <submittedName>
        <fullName evidence="2">Uncharacterized protein</fullName>
    </submittedName>
</protein>
<organism evidence="2 3">
    <name type="scientific">Prochlorothrix hollandica PCC 9006 = CALU 1027</name>
    <dbReference type="NCBI Taxonomy" id="317619"/>
    <lineage>
        <taxon>Bacteria</taxon>
        <taxon>Bacillati</taxon>
        <taxon>Cyanobacteriota</taxon>
        <taxon>Cyanophyceae</taxon>
        <taxon>Prochlorotrichales</taxon>
        <taxon>Prochlorotrichaceae</taxon>
        <taxon>Prochlorothrix</taxon>
    </lineage>
</organism>
<evidence type="ECO:0000256" key="1">
    <source>
        <dbReference type="SAM" id="Coils"/>
    </source>
</evidence>
<name>A0A0M2Q0N9_PROHO</name>
<keyword evidence="3" id="KW-1185">Reference proteome</keyword>